<feature type="signal peptide" evidence="1">
    <location>
        <begin position="1"/>
        <end position="20"/>
    </location>
</feature>
<proteinExistence type="predicted"/>
<reference evidence="3 4" key="1">
    <citation type="submission" date="2019-07" db="EMBL/GenBank/DDBJ databases">
        <title>Thalassofilum flectens gen. nov., sp. nov., a novel moderate thermophilic anaerobe from a shallow sea hot spring in Kunashir Island (Russia), representing a new family in the order Bacteroidales, and proposal of Thalassofilacea fam. nov.</title>
        <authorList>
            <person name="Kochetkova T.V."/>
            <person name="Podosokorskaya O.A."/>
            <person name="Novikov A."/>
            <person name="Elcheninov A.G."/>
            <person name="Toshchakov S.V."/>
            <person name="Kublanov I.V."/>
        </authorList>
    </citation>
    <scope>NUCLEOTIDE SEQUENCE [LARGE SCALE GENOMIC DNA]</scope>
    <source>
        <strain evidence="3 4">38-H</strain>
    </source>
</reference>
<dbReference type="InterPro" id="IPR029045">
    <property type="entry name" value="ClpP/crotonase-like_dom_sf"/>
</dbReference>
<evidence type="ECO:0000313" key="4">
    <source>
        <dbReference type="Proteomes" id="UP000500961"/>
    </source>
</evidence>
<dbReference type="GO" id="GO:0008236">
    <property type="term" value="F:serine-type peptidase activity"/>
    <property type="evidence" value="ECO:0007669"/>
    <property type="project" value="InterPro"/>
</dbReference>
<keyword evidence="4" id="KW-1185">Reference proteome</keyword>
<dbReference type="CDD" id="cd06567">
    <property type="entry name" value="Peptidase_S41"/>
    <property type="match status" value="1"/>
</dbReference>
<dbReference type="GO" id="GO:0030288">
    <property type="term" value="C:outer membrane-bounded periplasmic space"/>
    <property type="evidence" value="ECO:0007669"/>
    <property type="project" value="TreeGrafter"/>
</dbReference>
<accession>A0A7D4CH81</accession>
<dbReference type="Gene3D" id="3.90.226.10">
    <property type="entry name" value="2-enoyl-CoA Hydratase, Chain A, domain 1"/>
    <property type="match status" value="1"/>
</dbReference>
<keyword evidence="1" id="KW-0732">Signal</keyword>
<dbReference type="InterPro" id="IPR005151">
    <property type="entry name" value="Tail-specific_protease"/>
</dbReference>
<dbReference type="PANTHER" id="PTHR32060">
    <property type="entry name" value="TAIL-SPECIFIC PROTEASE"/>
    <property type="match status" value="1"/>
</dbReference>
<protein>
    <recommendedName>
        <fullName evidence="2">Tail specific protease domain-containing protein</fullName>
    </recommendedName>
</protein>
<dbReference type="GO" id="GO:0004175">
    <property type="term" value="F:endopeptidase activity"/>
    <property type="evidence" value="ECO:0007669"/>
    <property type="project" value="TreeGrafter"/>
</dbReference>
<evidence type="ECO:0000313" key="3">
    <source>
        <dbReference type="EMBL" id="QKG80346.1"/>
    </source>
</evidence>
<dbReference type="SMART" id="SM00245">
    <property type="entry name" value="TSPc"/>
    <property type="match status" value="1"/>
</dbReference>
<feature type="domain" description="Tail specific protease" evidence="2">
    <location>
        <begin position="271"/>
        <end position="448"/>
    </location>
</feature>
<dbReference type="SUPFAM" id="SSF52096">
    <property type="entry name" value="ClpP/crotonase"/>
    <property type="match status" value="1"/>
</dbReference>
<dbReference type="PANTHER" id="PTHR32060:SF30">
    <property type="entry name" value="CARBOXY-TERMINAL PROCESSING PROTEASE CTPA"/>
    <property type="match status" value="1"/>
</dbReference>
<organism evidence="3 4">
    <name type="scientific">Tenuifilum thalassicum</name>
    <dbReference type="NCBI Taxonomy" id="2590900"/>
    <lineage>
        <taxon>Bacteria</taxon>
        <taxon>Pseudomonadati</taxon>
        <taxon>Bacteroidota</taxon>
        <taxon>Bacteroidia</taxon>
        <taxon>Bacteroidales</taxon>
        <taxon>Tenuifilaceae</taxon>
        <taxon>Tenuifilum</taxon>
    </lineage>
</organism>
<dbReference type="RefSeq" id="WP_173074975.1">
    <property type="nucleotide sequence ID" value="NZ_CP041345.1"/>
</dbReference>
<dbReference type="Pfam" id="PF03572">
    <property type="entry name" value="Peptidase_S41"/>
    <property type="match status" value="1"/>
</dbReference>
<dbReference type="EMBL" id="CP041345">
    <property type="protein sequence ID" value="QKG80346.1"/>
    <property type="molecule type" value="Genomic_DNA"/>
</dbReference>
<evidence type="ECO:0000256" key="1">
    <source>
        <dbReference type="SAM" id="SignalP"/>
    </source>
</evidence>
<dbReference type="GO" id="GO:0006508">
    <property type="term" value="P:proteolysis"/>
    <property type="evidence" value="ECO:0007669"/>
    <property type="project" value="InterPro"/>
</dbReference>
<sequence length="469" mass="53452">MSFKKAILALCLIVPAKSFSQRCNCYNDFIWLKNTFEKNDAGFEWTINKKGVETYNNFSDSITSIAKVTSEMTSCENLLNDWTKFFRKGHIGIYSNSTASNTHKPTLVSKTMECNTNELNKIEKGIQGIWQIDSTYALGITLLNDSSNRKYVGSIVESKTPEWKQGEIKIEFFENNNKLKANYYMRDHSFNTFDVEQLSDNELKVGYIYLVRKSKMNSIDPLESEILFTDQCKVVELSNKTMLIRIPSFEYSQKHQIDKAISKNLKAITSHENLIIDLRDNGGGADNSFSSLVPLIYTNPIQYHSVEFLATPLNIESFKGMNSSFLARILIRKYIKKLERNPGQYVNLFDDEIITVKQKKIYKNPSKIYVLVNEGCASSTEQFILEAKQSSKVKIVGTNTFGALDVSNVTTINSPDSLFTLIYSMSRTLAPQNERIDGIGIKPDIIIPRTVMRLEWIKFAKGKIEAEQN</sequence>
<gene>
    <name evidence="3" type="ORF">FHG85_08750</name>
</gene>
<feature type="chain" id="PRO_5029506179" description="Tail specific protease domain-containing protein" evidence="1">
    <location>
        <begin position="21"/>
        <end position="469"/>
    </location>
</feature>
<dbReference type="GO" id="GO:0007165">
    <property type="term" value="P:signal transduction"/>
    <property type="evidence" value="ECO:0007669"/>
    <property type="project" value="TreeGrafter"/>
</dbReference>
<dbReference type="KEGG" id="ttz:FHG85_08750"/>
<dbReference type="AlphaFoldDB" id="A0A7D4CH81"/>
<evidence type="ECO:0000259" key="2">
    <source>
        <dbReference type="SMART" id="SM00245"/>
    </source>
</evidence>
<dbReference type="Proteomes" id="UP000500961">
    <property type="component" value="Chromosome"/>
</dbReference>
<name>A0A7D4CH81_9BACT</name>